<dbReference type="SUPFAM" id="SSF52518">
    <property type="entry name" value="Thiamin diphosphate-binding fold (THDP-binding)"/>
    <property type="match status" value="2"/>
</dbReference>
<evidence type="ECO:0000256" key="3">
    <source>
        <dbReference type="RuleBase" id="RU362132"/>
    </source>
</evidence>
<dbReference type="GO" id="GO:0009099">
    <property type="term" value="P:L-valine biosynthetic process"/>
    <property type="evidence" value="ECO:0007669"/>
    <property type="project" value="TreeGrafter"/>
</dbReference>
<comment type="similarity">
    <text evidence="1 3">Belongs to the TPP enzyme family.</text>
</comment>
<protein>
    <submittedName>
        <fullName evidence="7">Thiamine pyrophosphate-binding protein</fullName>
    </submittedName>
</protein>
<dbReference type="Pfam" id="PF02776">
    <property type="entry name" value="TPP_enzyme_N"/>
    <property type="match status" value="1"/>
</dbReference>
<evidence type="ECO:0000256" key="2">
    <source>
        <dbReference type="ARBA" id="ARBA00023052"/>
    </source>
</evidence>
<evidence type="ECO:0000256" key="1">
    <source>
        <dbReference type="ARBA" id="ARBA00007812"/>
    </source>
</evidence>
<dbReference type="Gene3D" id="3.40.50.970">
    <property type="match status" value="2"/>
</dbReference>
<gene>
    <name evidence="7" type="ORF">ABS361_14140</name>
</gene>
<dbReference type="EMBL" id="CP158568">
    <property type="protein sequence ID" value="XBY43233.1"/>
    <property type="molecule type" value="Genomic_DNA"/>
</dbReference>
<accession>A0AAU7X5M0</accession>
<dbReference type="PANTHER" id="PTHR18968">
    <property type="entry name" value="THIAMINE PYROPHOSPHATE ENZYMES"/>
    <property type="match status" value="1"/>
</dbReference>
<dbReference type="GO" id="GO:0009097">
    <property type="term" value="P:isoleucine biosynthetic process"/>
    <property type="evidence" value="ECO:0007669"/>
    <property type="project" value="TreeGrafter"/>
</dbReference>
<dbReference type="GO" id="GO:0050660">
    <property type="term" value="F:flavin adenine dinucleotide binding"/>
    <property type="evidence" value="ECO:0007669"/>
    <property type="project" value="TreeGrafter"/>
</dbReference>
<dbReference type="InterPro" id="IPR012001">
    <property type="entry name" value="Thiamin_PyroP_enz_TPP-bd_dom"/>
</dbReference>
<name>A0AAU7X5M0_9HYPH</name>
<reference evidence="7" key="1">
    <citation type="submission" date="2024-06" db="EMBL/GenBank/DDBJ databases">
        <title>Methylostella associata gen. nov., sp. nov., a novel Ancalomicrobiaceae-affiliated facultatively methylotrophic bacteria that feed on methanotrophs of the genus Methylococcus.</title>
        <authorList>
            <person name="Saltykova V."/>
            <person name="Danilova O.V."/>
            <person name="Oshkin I.Y."/>
            <person name="Belova S.E."/>
            <person name="Pimenov N.V."/>
            <person name="Dedysh S.N."/>
        </authorList>
    </citation>
    <scope>NUCLEOTIDE SEQUENCE</scope>
    <source>
        <strain evidence="7">S20</strain>
    </source>
</reference>
<feature type="domain" description="Thiamine pyrophosphate enzyme central" evidence="4">
    <location>
        <begin position="197"/>
        <end position="330"/>
    </location>
</feature>
<dbReference type="CDD" id="cd07035">
    <property type="entry name" value="TPP_PYR_POX_like"/>
    <property type="match status" value="1"/>
</dbReference>
<dbReference type="PANTHER" id="PTHR18968:SF120">
    <property type="entry name" value="ACETOLACTATE SYNTHASE LARGE SUBUNIT"/>
    <property type="match status" value="1"/>
</dbReference>
<evidence type="ECO:0000259" key="6">
    <source>
        <dbReference type="Pfam" id="PF02776"/>
    </source>
</evidence>
<dbReference type="AlphaFoldDB" id="A0AAU7X5M0"/>
<feature type="domain" description="Thiamine pyrophosphate enzyme TPP-binding" evidence="5">
    <location>
        <begin position="389"/>
        <end position="535"/>
    </location>
</feature>
<evidence type="ECO:0000259" key="5">
    <source>
        <dbReference type="Pfam" id="PF02775"/>
    </source>
</evidence>
<dbReference type="CDD" id="cd00568">
    <property type="entry name" value="TPP_enzymes"/>
    <property type="match status" value="1"/>
</dbReference>
<dbReference type="Pfam" id="PF00205">
    <property type="entry name" value="TPP_enzyme_M"/>
    <property type="match status" value="1"/>
</dbReference>
<evidence type="ECO:0000313" key="7">
    <source>
        <dbReference type="EMBL" id="XBY43233.1"/>
    </source>
</evidence>
<dbReference type="GO" id="GO:0000287">
    <property type="term" value="F:magnesium ion binding"/>
    <property type="evidence" value="ECO:0007669"/>
    <property type="project" value="InterPro"/>
</dbReference>
<dbReference type="RefSeq" id="WP_407048332.1">
    <property type="nucleotide sequence ID" value="NZ_CP158568.1"/>
</dbReference>
<dbReference type="InterPro" id="IPR000399">
    <property type="entry name" value="TPP-bd_CS"/>
</dbReference>
<dbReference type="KEGG" id="mflg:ABS361_14140"/>
<dbReference type="GO" id="GO:0030976">
    <property type="term" value="F:thiamine pyrophosphate binding"/>
    <property type="evidence" value="ECO:0007669"/>
    <property type="project" value="InterPro"/>
</dbReference>
<keyword evidence="2 3" id="KW-0786">Thiamine pyrophosphate</keyword>
<dbReference type="InterPro" id="IPR029061">
    <property type="entry name" value="THDP-binding"/>
</dbReference>
<feature type="domain" description="Thiamine pyrophosphate enzyme N-terminal TPP-binding" evidence="6">
    <location>
        <begin position="7"/>
        <end position="119"/>
    </location>
</feature>
<dbReference type="NCBIfam" id="NF006052">
    <property type="entry name" value="PRK08199.1"/>
    <property type="match status" value="1"/>
</dbReference>
<dbReference type="GO" id="GO:0005948">
    <property type="term" value="C:acetolactate synthase complex"/>
    <property type="evidence" value="ECO:0007669"/>
    <property type="project" value="TreeGrafter"/>
</dbReference>
<dbReference type="Pfam" id="PF02775">
    <property type="entry name" value="TPP_enzyme_C"/>
    <property type="match status" value="1"/>
</dbReference>
<dbReference type="GO" id="GO:0003984">
    <property type="term" value="F:acetolactate synthase activity"/>
    <property type="evidence" value="ECO:0007669"/>
    <property type="project" value="TreeGrafter"/>
</dbReference>
<dbReference type="Gene3D" id="3.40.50.1220">
    <property type="entry name" value="TPP-binding domain"/>
    <property type="match status" value="1"/>
</dbReference>
<dbReference type="PROSITE" id="PS00187">
    <property type="entry name" value="TPP_ENZYMES"/>
    <property type="match status" value="1"/>
</dbReference>
<dbReference type="FunFam" id="3.40.50.970:FF:000007">
    <property type="entry name" value="Acetolactate synthase"/>
    <property type="match status" value="1"/>
</dbReference>
<dbReference type="InterPro" id="IPR012000">
    <property type="entry name" value="Thiamin_PyroP_enz_cen_dom"/>
</dbReference>
<evidence type="ECO:0000259" key="4">
    <source>
        <dbReference type="Pfam" id="PF00205"/>
    </source>
</evidence>
<dbReference type="InterPro" id="IPR029035">
    <property type="entry name" value="DHS-like_NAD/FAD-binding_dom"/>
</dbReference>
<organism evidence="7">
    <name type="scientific">Methyloraptor flagellatus</name>
    <dbReference type="NCBI Taxonomy" id="3162530"/>
    <lineage>
        <taxon>Bacteria</taxon>
        <taxon>Pseudomonadati</taxon>
        <taxon>Pseudomonadota</taxon>
        <taxon>Alphaproteobacteria</taxon>
        <taxon>Hyphomicrobiales</taxon>
        <taxon>Ancalomicrobiaceae</taxon>
        <taxon>Methyloraptor</taxon>
    </lineage>
</organism>
<dbReference type="SUPFAM" id="SSF52467">
    <property type="entry name" value="DHS-like NAD/FAD-binding domain"/>
    <property type="match status" value="1"/>
</dbReference>
<dbReference type="InterPro" id="IPR045229">
    <property type="entry name" value="TPP_enz"/>
</dbReference>
<dbReference type="InterPro" id="IPR011766">
    <property type="entry name" value="TPP_enzyme_TPP-bd"/>
</dbReference>
<proteinExistence type="inferred from homology"/>
<sequence>MTETTKTGAELLVETLEANGVERVFCVPGESYLAVLDALSVSKIETVVARQESGATFMADAVGKLTGKPGIAFVTRAPGASNASAGLHVAEHDGTPMILFIGQIEAGFRERGAFQEWDYRKVFGSVAKWVAEIDSADRVTEMVGRAFATATAGRPGPVVLVLPEDMLVETVANPAPVKPATEVETYPGLNQMWDLQKRLWAAKRPIAILGGSKWSEKAVRQFARFADAFDLPVACSFRRQMLFDHLDPHYAGDVGIGINPKLEARIKESDLILLVGGRLAEMPSQSYTLLDIPNPAQTLVHVHPGAEELGRVYRPDLAIHASPAAFAAALESLQPPHGEIAWRDWTRAAHADYRAWTDDLPAIPGPVQMASLIAHLRATLPADAIFTNGAGNYATWVHRFWRFRRFATQAAPVSGSMGYGLPAAVAAKLQFPDRPVLCFAGDGCFQMTLQEFGTAVQYGANIVVVVVDNGMYGTIRMHQEREFPARVHGTALQNPDFAAFARAYGGAGFTVETTAELAPAIDAALAAGRPALVHVKIDPQAITPTTTIDKIREKALAGR</sequence>